<keyword evidence="10" id="KW-1185">Reference proteome</keyword>
<evidence type="ECO:0000256" key="4">
    <source>
        <dbReference type="ARBA" id="ARBA00022833"/>
    </source>
</evidence>
<dbReference type="PANTHER" id="PTHR43690:SF17">
    <property type="entry name" value="PROTEIN YHJJ"/>
    <property type="match status" value="1"/>
</dbReference>
<feature type="domain" description="Peptidase M16 N-terminal" evidence="7">
    <location>
        <begin position="36"/>
        <end position="181"/>
    </location>
</feature>
<dbReference type="GO" id="GO:0046872">
    <property type="term" value="F:metal ion binding"/>
    <property type="evidence" value="ECO:0007669"/>
    <property type="project" value="InterPro"/>
</dbReference>
<dbReference type="GO" id="GO:0008237">
    <property type="term" value="F:metallopeptidase activity"/>
    <property type="evidence" value="ECO:0007669"/>
    <property type="project" value="UniProtKB-KW"/>
</dbReference>
<protein>
    <submittedName>
        <fullName evidence="9">Peptidase M16</fullName>
    </submittedName>
</protein>
<dbReference type="InterPro" id="IPR011765">
    <property type="entry name" value="Pept_M16_N"/>
</dbReference>
<dbReference type="OrthoDB" id="9811314at2"/>
<dbReference type="AlphaFoldDB" id="A0A2S7L100"/>
<evidence type="ECO:0000313" key="9">
    <source>
        <dbReference type="EMBL" id="PQB08408.1"/>
    </source>
</evidence>
<dbReference type="Gene3D" id="3.30.830.10">
    <property type="entry name" value="Metalloenzyme, LuxS/M16 peptidase-like"/>
    <property type="match status" value="2"/>
</dbReference>
<reference evidence="9 10" key="1">
    <citation type="submission" date="2016-11" db="EMBL/GenBank/DDBJ databases">
        <title>Trade-off between light-utilization and light-protection in marine flavobacteria.</title>
        <authorList>
            <person name="Kumagai Y."/>
        </authorList>
    </citation>
    <scope>NUCLEOTIDE SEQUENCE [LARGE SCALE GENOMIC DNA]</scope>
    <source>
        <strain evidence="9 10">ATCC 700397</strain>
    </source>
</reference>
<evidence type="ECO:0000256" key="3">
    <source>
        <dbReference type="ARBA" id="ARBA00022801"/>
    </source>
</evidence>
<feature type="chain" id="PRO_5015591190" evidence="6">
    <location>
        <begin position="23"/>
        <end position="444"/>
    </location>
</feature>
<dbReference type="InterPro" id="IPR050626">
    <property type="entry name" value="Peptidase_M16"/>
</dbReference>
<accession>A0A2S7L100</accession>
<organism evidence="9 10">
    <name type="scientific">Polaribacter filamentus</name>
    <dbReference type="NCBI Taxonomy" id="53483"/>
    <lineage>
        <taxon>Bacteria</taxon>
        <taxon>Pseudomonadati</taxon>
        <taxon>Bacteroidota</taxon>
        <taxon>Flavobacteriia</taxon>
        <taxon>Flavobacteriales</taxon>
        <taxon>Flavobacteriaceae</taxon>
    </lineage>
</organism>
<evidence type="ECO:0000256" key="1">
    <source>
        <dbReference type="ARBA" id="ARBA00007261"/>
    </source>
</evidence>
<sequence length="444" mass="50502">MKKNILSLASAMLFVFSTNAQKVEFEEYNLDNGMHVILHKDTSAPVVVTSVMYHVGAKDEQPGRTGMAHFFEHLLFEGTENIKKGEWFKMVSSNGGRNNANTTDDRTYYYEIFPSNKLELGLWMESERLLHPIIGQDGVDTQNEVVKEEKRLRVDNQPYSRFLEYVKENIFKNHPYKGTTIGKMEDLDAATLEEFLAFNKKFYVPNNATLVVAGDIDIASAKKMIQDYFGPIPKGSEISKDFPMEDPITETINAKGYDPNIQIPAIMAAYRTPSMKTRDSRILDMISSYLSAGKSSVLYKKLVDEKKMALQAGAINASQEDYGTYILFGLPQGETKLEDIVKEIDEEITKMQTELISERDYQKLQNQFENNFVNSNSSVEGIANSLARYNVLFGDTNLINTEIDIYRSITREDIQAVAKKYLNPNQRLILEYLPEKNNIATIID</sequence>
<proteinExistence type="inferred from homology"/>
<dbReference type="InterPro" id="IPR007863">
    <property type="entry name" value="Peptidase_M16_C"/>
</dbReference>
<dbReference type="Proteomes" id="UP000239522">
    <property type="component" value="Unassembled WGS sequence"/>
</dbReference>
<comment type="caution">
    <text evidence="9">The sequence shown here is derived from an EMBL/GenBank/DDBJ whole genome shotgun (WGS) entry which is preliminary data.</text>
</comment>
<dbReference type="Pfam" id="PF05193">
    <property type="entry name" value="Peptidase_M16_C"/>
    <property type="match status" value="1"/>
</dbReference>
<dbReference type="EMBL" id="MQUA01000013">
    <property type="protein sequence ID" value="PQB08408.1"/>
    <property type="molecule type" value="Genomic_DNA"/>
</dbReference>
<dbReference type="RefSeq" id="WP_104810607.1">
    <property type="nucleotide sequence ID" value="NZ_MQUA01000013.1"/>
</dbReference>
<dbReference type="PANTHER" id="PTHR43690">
    <property type="entry name" value="NARDILYSIN"/>
    <property type="match status" value="1"/>
</dbReference>
<keyword evidence="4" id="KW-0862">Zinc</keyword>
<evidence type="ECO:0000256" key="6">
    <source>
        <dbReference type="SAM" id="SignalP"/>
    </source>
</evidence>
<comment type="similarity">
    <text evidence="1">Belongs to the peptidase M16 family.</text>
</comment>
<gene>
    <name evidence="9" type="ORF">BST83_15705</name>
</gene>
<evidence type="ECO:0000259" key="8">
    <source>
        <dbReference type="Pfam" id="PF05193"/>
    </source>
</evidence>
<evidence type="ECO:0000313" key="10">
    <source>
        <dbReference type="Proteomes" id="UP000239522"/>
    </source>
</evidence>
<name>A0A2S7L100_9FLAO</name>
<dbReference type="GO" id="GO:0006508">
    <property type="term" value="P:proteolysis"/>
    <property type="evidence" value="ECO:0007669"/>
    <property type="project" value="UniProtKB-KW"/>
</dbReference>
<evidence type="ECO:0000256" key="2">
    <source>
        <dbReference type="ARBA" id="ARBA00022670"/>
    </source>
</evidence>
<feature type="domain" description="Peptidase M16 C-terminal" evidence="8">
    <location>
        <begin position="190"/>
        <end position="367"/>
    </location>
</feature>
<keyword evidence="5" id="KW-0482">Metalloprotease</keyword>
<dbReference type="Pfam" id="PF00675">
    <property type="entry name" value="Peptidase_M16"/>
    <property type="match status" value="1"/>
</dbReference>
<dbReference type="SUPFAM" id="SSF63411">
    <property type="entry name" value="LuxS/MPP-like metallohydrolase"/>
    <property type="match status" value="2"/>
</dbReference>
<evidence type="ECO:0000256" key="5">
    <source>
        <dbReference type="ARBA" id="ARBA00023049"/>
    </source>
</evidence>
<dbReference type="InterPro" id="IPR011249">
    <property type="entry name" value="Metalloenz_LuxS/M16"/>
</dbReference>
<keyword evidence="3" id="KW-0378">Hydrolase</keyword>
<evidence type="ECO:0000259" key="7">
    <source>
        <dbReference type="Pfam" id="PF00675"/>
    </source>
</evidence>
<keyword evidence="2" id="KW-0645">Protease</keyword>
<feature type="signal peptide" evidence="6">
    <location>
        <begin position="1"/>
        <end position="22"/>
    </location>
</feature>
<keyword evidence="6" id="KW-0732">Signal</keyword>